<proteinExistence type="predicted"/>
<protein>
    <submittedName>
        <fullName evidence="2">ABC transporter substrate-binding protein</fullName>
    </submittedName>
</protein>
<evidence type="ECO:0000256" key="1">
    <source>
        <dbReference type="SAM" id="SignalP"/>
    </source>
</evidence>
<dbReference type="PANTHER" id="PTHR35271:SF1">
    <property type="entry name" value="ABC TRANSPORTER, SUBSTRATE-BINDING LIPOPROTEIN"/>
    <property type="match status" value="1"/>
</dbReference>
<sequence>MQNSFKRQLMLKAAAGLLALAPFSMAHAAEPSLVAISSIVDHPALNAIRDGIQDELKAKGYDDSKVKIIFQNAQGQPSIATQIARKFVGDNPAVIVAISTPSAQAAMAATKDIPIVFSAVTDPVAAKLIDDADKPGGNVTGTSDRAPLAEQIDLIKEMTPQAKTIGVIYNPGEANSVVSISQFKEIAAQKGYKVVDGPATKSADVQAAARSLVGKADVIYVPTDNTIISALESAIRVTNNAKIPLYTGDTDSVMRGAIASLGFNYYDMGKQTGDQVIAILEGQKISDLPVRYGKGSELYLNSKTAKTIGLVIPEDLLKKAKKNVE</sequence>
<keyword evidence="3" id="KW-1185">Reference proteome</keyword>
<feature type="signal peptide" evidence="1">
    <location>
        <begin position="1"/>
        <end position="28"/>
    </location>
</feature>
<gene>
    <name evidence="2" type="ORF">WJT86_02630</name>
</gene>
<organism evidence="2 3">
    <name type="scientific">Hohaiivirga grylli</name>
    <dbReference type="NCBI Taxonomy" id="3133970"/>
    <lineage>
        <taxon>Bacteria</taxon>
        <taxon>Pseudomonadati</taxon>
        <taxon>Pseudomonadota</taxon>
        <taxon>Alphaproteobacteria</taxon>
        <taxon>Hyphomicrobiales</taxon>
        <taxon>Methylobacteriaceae</taxon>
        <taxon>Hohaiivirga</taxon>
    </lineage>
</organism>
<keyword evidence="1" id="KW-0732">Signal</keyword>
<dbReference type="CDD" id="cd06325">
    <property type="entry name" value="PBP1_ABC_unchar_transporter"/>
    <property type="match status" value="1"/>
</dbReference>
<evidence type="ECO:0000313" key="3">
    <source>
        <dbReference type="Proteomes" id="UP001418637"/>
    </source>
</evidence>
<feature type="chain" id="PRO_5046710168" evidence="1">
    <location>
        <begin position="29"/>
        <end position="325"/>
    </location>
</feature>
<dbReference type="Proteomes" id="UP001418637">
    <property type="component" value="Unassembled WGS sequence"/>
</dbReference>
<dbReference type="InterPro" id="IPR028082">
    <property type="entry name" value="Peripla_BP_I"/>
</dbReference>
<evidence type="ECO:0000313" key="2">
    <source>
        <dbReference type="EMBL" id="MEN3929956.1"/>
    </source>
</evidence>
<dbReference type="SUPFAM" id="SSF53822">
    <property type="entry name" value="Periplasmic binding protein-like I"/>
    <property type="match status" value="1"/>
</dbReference>
<dbReference type="Gene3D" id="3.40.50.2300">
    <property type="match status" value="2"/>
</dbReference>
<dbReference type="InterPro" id="IPR007487">
    <property type="entry name" value="ABC_transpt-TYRBP-like"/>
</dbReference>
<dbReference type="RefSeq" id="WP_346335931.1">
    <property type="nucleotide sequence ID" value="NZ_JBBYXI010000001.1"/>
</dbReference>
<dbReference type="EMBL" id="JBBYXI010000001">
    <property type="protein sequence ID" value="MEN3929956.1"/>
    <property type="molecule type" value="Genomic_DNA"/>
</dbReference>
<comment type="caution">
    <text evidence="2">The sequence shown here is derived from an EMBL/GenBank/DDBJ whole genome shotgun (WGS) entry which is preliminary data.</text>
</comment>
<accession>A0ABV0BI66</accession>
<dbReference type="Pfam" id="PF04392">
    <property type="entry name" value="ABC_sub_bind"/>
    <property type="match status" value="1"/>
</dbReference>
<reference evidence="2 3" key="1">
    <citation type="submission" date="2024-04" db="EMBL/GenBank/DDBJ databases">
        <title>A novel species isolated from cricket.</title>
        <authorList>
            <person name="Wang H.-C."/>
        </authorList>
    </citation>
    <scope>NUCLEOTIDE SEQUENCE [LARGE SCALE GENOMIC DNA]</scope>
    <source>
        <strain evidence="2 3">WL0021</strain>
    </source>
</reference>
<name>A0ABV0BI66_9HYPH</name>
<dbReference type="PANTHER" id="PTHR35271">
    <property type="entry name" value="ABC TRANSPORTER, SUBSTRATE-BINDING LIPOPROTEIN-RELATED"/>
    <property type="match status" value="1"/>
</dbReference>